<keyword evidence="3" id="KW-1185">Reference proteome</keyword>
<reference evidence="2" key="1">
    <citation type="submission" date="2022-04" db="EMBL/GenBank/DDBJ databases">
        <title>A functionally conserved STORR gene fusion in Papaver species that diverged 16.8 million years ago.</title>
        <authorList>
            <person name="Catania T."/>
        </authorList>
    </citation>
    <scope>NUCLEOTIDE SEQUENCE</scope>
    <source>
        <strain evidence="2">S-188037</strain>
    </source>
</reference>
<comment type="caution">
    <text evidence="2">The sequence shown here is derived from an EMBL/GenBank/DDBJ whole genome shotgun (WGS) entry which is preliminary data.</text>
</comment>
<accession>A0AAD4XDY6</accession>
<gene>
    <name evidence="2" type="ORF">MKW98_006464</name>
</gene>
<proteinExistence type="predicted"/>
<evidence type="ECO:0000313" key="2">
    <source>
        <dbReference type="EMBL" id="KAI3905830.1"/>
    </source>
</evidence>
<dbReference type="Proteomes" id="UP001202328">
    <property type="component" value="Unassembled WGS sequence"/>
</dbReference>
<dbReference type="AlphaFoldDB" id="A0AAD4XDY6"/>
<sequence length="84" mass="10011">MRSPRLRELAEKEKEGKKQAQNEQKRAYREETSSSLQKVIQLDKDRNAKRNRRALLTEDKKKEITEKRRLAYKKGKKEISLLLA</sequence>
<protein>
    <submittedName>
        <fullName evidence="2">Uncharacterized protein</fullName>
    </submittedName>
</protein>
<name>A0AAD4XDY6_9MAGN</name>
<dbReference type="EMBL" id="JAJJMB010010911">
    <property type="protein sequence ID" value="KAI3905830.1"/>
    <property type="molecule type" value="Genomic_DNA"/>
</dbReference>
<feature type="region of interest" description="Disordered" evidence="1">
    <location>
        <begin position="1"/>
        <end position="54"/>
    </location>
</feature>
<evidence type="ECO:0000313" key="3">
    <source>
        <dbReference type="Proteomes" id="UP001202328"/>
    </source>
</evidence>
<feature type="compositionally biased region" description="Basic and acidic residues" evidence="1">
    <location>
        <begin position="1"/>
        <end position="32"/>
    </location>
</feature>
<evidence type="ECO:0000256" key="1">
    <source>
        <dbReference type="SAM" id="MobiDB-lite"/>
    </source>
</evidence>
<organism evidence="2 3">
    <name type="scientific">Papaver atlanticum</name>
    <dbReference type="NCBI Taxonomy" id="357466"/>
    <lineage>
        <taxon>Eukaryota</taxon>
        <taxon>Viridiplantae</taxon>
        <taxon>Streptophyta</taxon>
        <taxon>Embryophyta</taxon>
        <taxon>Tracheophyta</taxon>
        <taxon>Spermatophyta</taxon>
        <taxon>Magnoliopsida</taxon>
        <taxon>Ranunculales</taxon>
        <taxon>Papaveraceae</taxon>
        <taxon>Papaveroideae</taxon>
        <taxon>Papaver</taxon>
    </lineage>
</organism>